<dbReference type="InterPro" id="IPR009078">
    <property type="entry name" value="Ferritin-like_SF"/>
</dbReference>
<reference evidence="2 3" key="1">
    <citation type="submission" date="2023-08" db="EMBL/GenBank/DDBJ databases">
        <title>Oxalobacteraceae gen .nov., isolated from river sludge outside the plant.</title>
        <authorList>
            <person name="Zhao S.Y."/>
        </authorList>
    </citation>
    <scope>NUCLEOTIDE SEQUENCE [LARGE SCALE GENOMIC DNA]</scope>
    <source>
        <strain evidence="2 3">R-40</strain>
    </source>
</reference>
<protein>
    <submittedName>
        <fullName evidence="2">PA2169 family four-helix-bundle protein</fullName>
    </submittedName>
</protein>
<dbReference type="Proteomes" id="UP001225596">
    <property type="component" value="Unassembled WGS sequence"/>
</dbReference>
<comment type="caution">
    <text evidence="2">The sequence shown here is derived from an EMBL/GenBank/DDBJ whole genome shotgun (WGS) entry which is preliminary data.</text>
</comment>
<dbReference type="InterPro" id="IPR016920">
    <property type="entry name" value="UCP029477"/>
</dbReference>
<sequence>MDRDNVISTLNDLIETCKDGEQGFRTCAEDISDAQMKTFFTSRAQTCTDAAAELQEMVISLGGDPETRGSASGSMHRRWVDIKTAITGKSDEAILNECERGEDVAVKSYRNALEKELPPDIRALVEKQYQGVLRNHDQVKALRDQVRTAKNLTR</sequence>
<name>A0ABU1BLT3_9BURK</name>
<dbReference type="InterPro" id="IPR012347">
    <property type="entry name" value="Ferritin-like"/>
</dbReference>
<dbReference type="EMBL" id="JAUYVH010000001">
    <property type="protein sequence ID" value="MDQ9169283.1"/>
    <property type="molecule type" value="Genomic_DNA"/>
</dbReference>
<dbReference type="RefSeq" id="WP_338435145.1">
    <property type="nucleotide sequence ID" value="NZ_JAUYVH010000001.1"/>
</dbReference>
<dbReference type="SUPFAM" id="SSF47240">
    <property type="entry name" value="Ferritin-like"/>
    <property type="match status" value="1"/>
</dbReference>
<feature type="domain" description="DUF2383" evidence="1">
    <location>
        <begin position="6"/>
        <end position="115"/>
    </location>
</feature>
<evidence type="ECO:0000313" key="2">
    <source>
        <dbReference type="EMBL" id="MDQ9169283.1"/>
    </source>
</evidence>
<accession>A0ABU1BLT3</accession>
<dbReference type="InterPro" id="IPR019052">
    <property type="entry name" value="DUF2383"/>
</dbReference>
<keyword evidence="3" id="KW-1185">Reference proteome</keyword>
<dbReference type="NCBIfam" id="TIGR02284">
    <property type="entry name" value="PA2169 family four-helix-bundle protein"/>
    <property type="match status" value="1"/>
</dbReference>
<dbReference type="Pfam" id="PF09537">
    <property type="entry name" value="DUF2383"/>
    <property type="match status" value="1"/>
</dbReference>
<dbReference type="InterPro" id="IPR011971">
    <property type="entry name" value="CHP02284"/>
</dbReference>
<dbReference type="PIRSF" id="PIRSF029477">
    <property type="entry name" value="UCP029477"/>
    <property type="match status" value="1"/>
</dbReference>
<evidence type="ECO:0000259" key="1">
    <source>
        <dbReference type="Pfam" id="PF09537"/>
    </source>
</evidence>
<dbReference type="Gene3D" id="1.20.1260.10">
    <property type="match status" value="1"/>
</dbReference>
<organism evidence="2 3">
    <name type="scientific">Keguizhuia sedimenti</name>
    <dbReference type="NCBI Taxonomy" id="3064264"/>
    <lineage>
        <taxon>Bacteria</taxon>
        <taxon>Pseudomonadati</taxon>
        <taxon>Pseudomonadota</taxon>
        <taxon>Betaproteobacteria</taxon>
        <taxon>Burkholderiales</taxon>
        <taxon>Oxalobacteraceae</taxon>
        <taxon>Keguizhuia</taxon>
    </lineage>
</organism>
<proteinExistence type="predicted"/>
<evidence type="ECO:0000313" key="3">
    <source>
        <dbReference type="Proteomes" id="UP001225596"/>
    </source>
</evidence>
<gene>
    <name evidence="2" type="ORF">Q8A64_02545</name>
</gene>